<dbReference type="Pfam" id="PF07929">
    <property type="entry name" value="PRiA4_ORF3"/>
    <property type="match status" value="1"/>
</dbReference>
<sequence>MNSNKTVIDYLYDFGDSWEHRVIVTDIRVGAPQGSYPRYVRGERNAPPEDCGGIPGFYDLLAAMADPKHPNHAEAAEWADEYDPDTVDEMGITDALSRIANR</sequence>
<dbReference type="eggNOG" id="COG4974">
    <property type="taxonomic scope" value="Bacteria"/>
</dbReference>
<evidence type="ECO:0000313" key="2">
    <source>
        <dbReference type="EMBL" id="EGF91393.1"/>
    </source>
</evidence>
<evidence type="ECO:0000313" key="3">
    <source>
        <dbReference type="Proteomes" id="UP000006512"/>
    </source>
</evidence>
<dbReference type="STRING" id="715226.ABI_28090"/>
<reference evidence="3" key="1">
    <citation type="submission" date="2011-03" db="EMBL/GenBank/DDBJ databases">
        <title>Draft genome sequence of Brevundimonas diminuta.</title>
        <authorList>
            <person name="Brown P.J.B."/>
            <person name="Buechlein A."/>
            <person name="Hemmerich C."/>
            <person name="Brun Y.V."/>
        </authorList>
    </citation>
    <scope>NUCLEOTIDE SEQUENCE [LARGE SCALE GENOMIC DNA]</scope>
    <source>
        <strain evidence="3">C19</strain>
    </source>
</reference>
<organism evidence="2 3">
    <name type="scientific">Asticcacaulis biprosthecium C19</name>
    <dbReference type="NCBI Taxonomy" id="715226"/>
    <lineage>
        <taxon>Bacteria</taxon>
        <taxon>Pseudomonadati</taxon>
        <taxon>Pseudomonadota</taxon>
        <taxon>Alphaproteobacteria</taxon>
        <taxon>Caulobacterales</taxon>
        <taxon>Caulobacteraceae</taxon>
        <taxon>Asticcacaulis</taxon>
    </lineage>
</organism>
<dbReference type="PANTHER" id="PTHR41878">
    <property type="entry name" value="LEXA REPRESSOR-RELATED"/>
    <property type="match status" value="1"/>
</dbReference>
<dbReference type="RefSeq" id="WP_006273593.1">
    <property type="nucleotide sequence ID" value="NZ_GL883078.1"/>
</dbReference>
<keyword evidence="3" id="KW-1185">Reference proteome</keyword>
<gene>
    <name evidence="2" type="ORF">ABI_28090</name>
</gene>
<accession>F4QMF2</accession>
<dbReference type="SUPFAM" id="SSF159941">
    <property type="entry name" value="MM3350-like"/>
    <property type="match status" value="1"/>
</dbReference>
<dbReference type="InterPro" id="IPR012912">
    <property type="entry name" value="Plasmid_pRiA4b_Orf3-like"/>
</dbReference>
<name>F4QMF2_9CAUL</name>
<dbReference type="Gene3D" id="3.10.290.30">
    <property type="entry name" value="MM3350-like"/>
    <property type="match status" value="1"/>
</dbReference>
<dbReference type="HOGENOM" id="CLU_169431_0_0_5"/>
<feature type="domain" description="Plasmid pRiA4b Orf3-like" evidence="1">
    <location>
        <begin position="3"/>
        <end position="88"/>
    </location>
</feature>
<dbReference type="EMBL" id="GL883078">
    <property type="protein sequence ID" value="EGF91393.1"/>
    <property type="molecule type" value="Genomic_DNA"/>
</dbReference>
<proteinExistence type="predicted"/>
<dbReference type="AlphaFoldDB" id="F4QMF2"/>
<evidence type="ECO:0000259" key="1">
    <source>
        <dbReference type="Pfam" id="PF07929"/>
    </source>
</evidence>
<dbReference type="InterPro" id="IPR024047">
    <property type="entry name" value="MM3350-like_sf"/>
</dbReference>
<dbReference type="Proteomes" id="UP000006512">
    <property type="component" value="Unassembled WGS sequence"/>
</dbReference>
<dbReference type="PANTHER" id="PTHR41878:SF1">
    <property type="entry name" value="TNPR PROTEIN"/>
    <property type="match status" value="1"/>
</dbReference>
<protein>
    <submittedName>
        <fullName evidence="2">Plasmid pRiA4b ORF-3-like family protein</fullName>
    </submittedName>
</protein>